<dbReference type="Proteomes" id="UP000320730">
    <property type="component" value="Unassembled WGS sequence"/>
</dbReference>
<comment type="caution">
    <text evidence="3">The sequence shown here is derived from an EMBL/GenBank/DDBJ whole genome shotgun (WGS) entry which is preliminary data.</text>
</comment>
<feature type="domain" description="DUF4214" evidence="2">
    <location>
        <begin position="381"/>
        <end position="427"/>
    </location>
</feature>
<name>A0A552LNT6_9CHRO</name>
<keyword evidence="1" id="KW-0732">Signal</keyword>
<evidence type="ECO:0000313" key="3">
    <source>
        <dbReference type="EMBL" id="TRV21873.1"/>
    </source>
</evidence>
<dbReference type="Gene3D" id="3.40.50.1820">
    <property type="entry name" value="alpha/beta hydrolase"/>
    <property type="match status" value="1"/>
</dbReference>
<dbReference type="InterPro" id="IPR025282">
    <property type="entry name" value="DUF4214"/>
</dbReference>
<dbReference type="SUPFAM" id="SSF53474">
    <property type="entry name" value="alpha/beta-Hydrolases"/>
    <property type="match status" value="1"/>
</dbReference>
<evidence type="ECO:0000256" key="1">
    <source>
        <dbReference type="SAM" id="SignalP"/>
    </source>
</evidence>
<protein>
    <submittedName>
        <fullName evidence="3">DUF4214 domain-containing protein</fullName>
    </submittedName>
</protein>
<evidence type="ECO:0000259" key="2">
    <source>
        <dbReference type="Pfam" id="PF13946"/>
    </source>
</evidence>
<dbReference type="InterPro" id="IPR029058">
    <property type="entry name" value="AB_hydrolase_fold"/>
</dbReference>
<organism evidence="3 4">
    <name type="scientific">Microcystis flos-aquae Mf_WU_F_19750830_S460</name>
    <dbReference type="NCBI Taxonomy" id="2486237"/>
    <lineage>
        <taxon>Bacteria</taxon>
        <taxon>Bacillati</taxon>
        <taxon>Cyanobacteriota</taxon>
        <taxon>Cyanophyceae</taxon>
        <taxon>Oscillatoriophycideae</taxon>
        <taxon>Chroococcales</taxon>
        <taxon>Microcystaceae</taxon>
        <taxon>Microcystis</taxon>
    </lineage>
</organism>
<gene>
    <name evidence="3" type="ORF">EWV40_11065</name>
</gene>
<feature type="signal peptide" evidence="1">
    <location>
        <begin position="1"/>
        <end position="22"/>
    </location>
</feature>
<dbReference type="Gene3D" id="1.10.3130.20">
    <property type="entry name" value="Phycobilisome linker domain"/>
    <property type="match status" value="2"/>
</dbReference>
<feature type="chain" id="PRO_5021906815" evidence="1">
    <location>
        <begin position="23"/>
        <end position="481"/>
    </location>
</feature>
<evidence type="ECO:0000313" key="4">
    <source>
        <dbReference type="Proteomes" id="UP000320730"/>
    </source>
</evidence>
<reference evidence="3 4" key="1">
    <citation type="submission" date="2019-01" db="EMBL/GenBank/DDBJ databases">
        <title>Coherence of Microcystis species and biogeography revealed through population genomics.</title>
        <authorList>
            <person name="Perez-Carrascal O.M."/>
            <person name="Terrat Y."/>
            <person name="Giani A."/>
            <person name="Fortin N."/>
            <person name="Tromas N."/>
            <person name="Shapiro B.J."/>
        </authorList>
    </citation>
    <scope>NUCLEOTIDE SEQUENCE [LARGE SCALE GENOMIC DNA]</scope>
    <source>
        <strain evidence="3">Mf_WU_F_19750830_S460</strain>
    </source>
</reference>
<proteinExistence type="predicted"/>
<dbReference type="Pfam" id="PF13946">
    <property type="entry name" value="DUF4214"/>
    <property type="match status" value="2"/>
</dbReference>
<dbReference type="AlphaFoldDB" id="A0A552LNT6"/>
<accession>A0A552LNT6</accession>
<dbReference type="EMBL" id="SFAN01000089">
    <property type="protein sequence ID" value="TRV21873.1"/>
    <property type="molecule type" value="Genomic_DNA"/>
</dbReference>
<feature type="domain" description="DUF4214" evidence="2">
    <location>
        <begin position="277"/>
        <end position="330"/>
    </location>
</feature>
<sequence>MNKYFSPLVLAFALAASTISSGFVVRNANAQSSPRPYVVLVNGYQDCCVWDPRNRGVYMETVVRELQQRGAEFRLVPWDTFRDGAGQRSSTSNDAAFLQEAADFINNRLDPNRPLILIGHSFGGDSLLSLAPRINRRIQFLGVIDPTAAGGLREPVTRRGVSSNVDYFFNRWEMNALAASNVVPFDSRLVNGTISGCRARNCDQQEQSLARNENGSEIRVNCESWEVTCDGYNPLPVFMGGSNGTKAKRLAHNDMPSDAYLQRQMANAINRVISNSSVSTQQTIIKIYREILERDVDPSGMTTWTNALASGQSVEQVRRAIAESPEAQNKLNDLYRRMLGRDIDSSGRVTWTNALASGWTLQRVASEGIAPGPEYQRKQAVIQIYREVLERNVDPSGMDTWTRELNSGKTILQVRRAIAESPEAQNKLNDLYRRMLCRDIDSSGRVTWTNALASGWTLQRVASEGIAPSPEYQSRGGRSCN</sequence>
<dbReference type="InterPro" id="IPR038255">
    <property type="entry name" value="PBS_linker_sf"/>
</dbReference>